<accession>C0C1M9</accession>
<reference evidence="4" key="2">
    <citation type="submission" date="2013-06" db="EMBL/GenBank/DDBJ databases">
        <title>Draft genome sequence of Clostridium hylemonae (DSM 15053).</title>
        <authorList>
            <person name="Sudarsanam P."/>
            <person name="Ley R."/>
            <person name="Guruge J."/>
            <person name="Turnbaugh P.J."/>
            <person name="Mahowald M."/>
            <person name="Liep D."/>
            <person name="Gordon J."/>
        </authorList>
    </citation>
    <scope>NUCLEOTIDE SEQUENCE</scope>
    <source>
        <strain evidence="4">DSM 15053</strain>
    </source>
</reference>
<keyword evidence="1" id="KW-0145">Chemotaxis</keyword>
<dbReference type="SUPFAM" id="SSF103039">
    <property type="entry name" value="CheC-like"/>
    <property type="match status" value="1"/>
</dbReference>
<keyword evidence="5" id="KW-1185">Reference proteome</keyword>
<dbReference type="STRING" id="553973.CLOHYLEM_06049"/>
<feature type="domain" description="CheC-like protein" evidence="3">
    <location>
        <begin position="111"/>
        <end position="148"/>
    </location>
</feature>
<evidence type="ECO:0000313" key="4">
    <source>
        <dbReference type="EMBL" id="EEG74043.1"/>
    </source>
</evidence>
<dbReference type="GO" id="GO:0006935">
    <property type="term" value="P:chemotaxis"/>
    <property type="evidence" value="ECO:0007669"/>
    <property type="project" value="UniProtKB-KW"/>
</dbReference>
<dbReference type="CDD" id="cd17909">
    <property type="entry name" value="CheC_ClassI"/>
    <property type="match status" value="1"/>
</dbReference>
<reference evidence="4" key="1">
    <citation type="submission" date="2009-02" db="EMBL/GenBank/DDBJ databases">
        <authorList>
            <person name="Fulton L."/>
            <person name="Clifton S."/>
            <person name="Fulton B."/>
            <person name="Xu J."/>
            <person name="Minx P."/>
            <person name="Pepin K.H."/>
            <person name="Johnson M."/>
            <person name="Bhonagiri V."/>
            <person name="Nash W.E."/>
            <person name="Mardis E.R."/>
            <person name="Wilson R.K."/>
        </authorList>
    </citation>
    <scope>NUCLEOTIDE SEQUENCE [LARGE SCALE GENOMIC DNA]</scope>
    <source>
        <strain evidence="4">DSM 15053</strain>
    </source>
</reference>
<gene>
    <name evidence="4" type="ORF">CLOHYLEM_06049</name>
</gene>
<comment type="caution">
    <text evidence="4">The sequence shown here is derived from an EMBL/GenBank/DDBJ whole genome shotgun (WGS) entry which is preliminary data.</text>
</comment>
<evidence type="ECO:0000259" key="3">
    <source>
        <dbReference type="Pfam" id="PF04509"/>
    </source>
</evidence>
<dbReference type="Gene3D" id="3.40.1550.10">
    <property type="entry name" value="CheC-like"/>
    <property type="match status" value="1"/>
</dbReference>
<sequence>MEIKHYDDMGEIGMDVMREVGSIGTGNAATAVSGLLNTDVRITLPDVEILGFNEAADFLGQPEEMVAAVLVQMSGDLKGIMLFLLKLDFINAVTETILGCKIEDYSEMDEMAVSAVTEVGNIIISSYVNALAGLSGMEINLSVPAVSINMLGGILSVPMIEFGYETDKIMMITGNFILGHHKLESSLLMLPDIESLNKLLKKLVNIGE</sequence>
<keyword evidence="2" id="KW-0378">Hydrolase</keyword>
<name>C0C1M9_9FIRM</name>
<dbReference type="Pfam" id="PF04509">
    <property type="entry name" value="CheC"/>
    <property type="match status" value="1"/>
</dbReference>
<protein>
    <submittedName>
        <fullName evidence="4">CheC-like family protein</fullName>
    </submittedName>
</protein>
<dbReference type="InterPro" id="IPR028976">
    <property type="entry name" value="CheC-like_sf"/>
</dbReference>
<dbReference type="HOGENOM" id="CLU_087860_2_1_9"/>
<dbReference type="PANTHER" id="PTHR43693">
    <property type="entry name" value="PROTEIN PHOSPHATASE CHEZ"/>
    <property type="match status" value="1"/>
</dbReference>
<dbReference type="InterPro" id="IPR050992">
    <property type="entry name" value="CheZ_family_phosphatases"/>
</dbReference>
<dbReference type="Proteomes" id="UP000004893">
    <property type="component" value="Unassembled WGS sequence"/>
</dbReference>
<evidence type="ECO:0000256" key="1">
    <source>
        <dbReference type="ARBA" id="ARBA00022500"/>
    </source>
</evidence>
<dbReference type="AlphaFoldDB" id="C0C1M9"/>
<dbReference type="GO" id="GO:0016787">
    <property type="term" value="F:hydrolase activity"/>
    <property type="evidence" value="ECO:0007669"/>
    <property type="project" value="UniProtKB-KW"/>
</dbReference>
<evidence type="ECO:0000256" key="2">
    <source>
        <dbReference type="ARBA" id="ARBA00022801"/>
    </source>
</evidence>
<evidence type="ECO:0000313" key="5">
    <source>
        <dbReference type="Proteomes" id="UP000004893"/>
    </source>
</evidence>
<proteinExistence type="predicted"/>
<dbReference type="EMBL" id="ABYI02000022">
    <property type="protein sequence ID" value="EEG74043.1"/>
    <property type="molecule type" value="Genomic_DNA"/>
</dbReference>
<dbReference type="eggNOG" id="COG1776">
    <property type="taxonomic scope" value="Bacteria"/>
</dbReference>
<dbReference type="PANTHER" id="PTHR43693:SF1">
    <property type="entry name" value="PROTEIN PHOSPHATASE CHEZ"/>
    <property type="match status" value="1"/>
</dbReference>
<organism evidence="4 5">
    <name type="scientific">[Clostridium] hylemonae DSM 15053</name>
    <dbReference type="NCBI Taxonomy" id="553973"/>
    <lineage>
        <taxon>Bacteria</taxon>
        <taxon>Bacillati</taxon>
        <taxon>Bacillota</taxon>
        <taxon>Clostridia</taxon>
        <taxon>Lachnospirales</taxon>
        <taxon>Lachnospiraceae</taxon>
    </lineage>
</organism>
<dbReference type="InterPro" id="IPR007597">
    <property type="entry name" value="CheC"/>
</dbReference>
<dbReference type="RefSeq" id="WP_006443396.1">
    <property type="nucleotide sequence ID" value="NZ_CP036524.1"/>
</dbReference>
<dbReference type="OrthoDB" id="9812187at2"/>